<dbReference type="EMBL" id="CP137745">
    <property type="protein sequence ID" value="WOZ79944.1"/>
    <property type="molecule type" value="Genomic_DNA"/>
</dbReference>
<feature type="transmembrane region" description="Helical" evidence="1">
    <location>
        <begin position="31"/>
        <end position="49"/>
    </location>
</feature>
<evidence type="ECO:0000313" key="3">
    <source>
        <dbReference type="Proteomes" id="UP001302368"/>
    </source>
</evidence>
<feature type="transmembrane region" description="Helical" evidence="1">
    <location>
        <begin position="94"/>
        <end position="116"/>
    </location>
</feature>
<geneLocation type="plasmid" evidence="2 3">
    <name>pKS2022</name>
</geneLocation>
<keyword evidence="3" id="KW-1185">Reference proteome</keyword>
<sequence>MILLIVVTLLVALITSWWSVALCPEKDQTTGIWCVSFTLSLQIVLGIVFRNAWEKEPIIFLVTVFFLQSHNFMSVLFSDAVRDAYPSFRKLKPVIPAALCSGSVTLFMWSGVVSIVNKMPL</sequence>
<feature type="transmembrane region" description="Helical" evidence="1">
    <location>
        <begin position="58"/>
        <end position="78"/>
    </location>
</feature>
<name>A0ABZ0MWP7_9ENTR</name>
<evidence type="ECO:0000313" key="2">
    <source>
        <dbReference type="EMBL" id="WOZ79944.1"/>
    </source>
</evidence>
<keyword evidence="2" id="KW-0614">Plasmid</keyword>
<reference evidence="2 3" key="1">
    <citation type="submission" date="2023-10" db="EMBL/GenBank/DDBJ databases">
        <title>Genome sequencing of the isolated polysaccharide-producing bacterium Kosakonia sacchari KS2022.</title>
        <authorList>
            <person name="Yi X."/>
        </authorList>
    </citation>
    <scope>NUCLEOTIDE SEQUENCE [LARGE SCALE GENOMIC DNA]</scope>
    <source>
        <strain evidence="2 3">KS2022</strain>
        <plasmid evidence="2 3">pKS2022</plasmid>
    </source>
</reference>
<keyword evidence="1" id="KW-0812">Transmembrane</keyword>
<accession>A0ABZ0MWP7</accession>
<dbReference type="RefSeq" id="WP_305737769.1">
    <property type="nucleotide sequence ID" value="NZ_CP137745.1"/>
</dbReference>
<proteinExistence type="predicted"/>
<protein>
    <submittedName>
        <fullName evidence="2">Uncharacterized protein</fullName>
    </submittedName>
</protein>
<dbReference type="Proteomes" id="UP001302368">
    <property type="component" value="Plasmid pKS2022"/>
</dbReference>
<keyword evidence="1" id="KW-1133">Transmembrane helix</keyword>
<evidence type="ECO:0000256" key="1">
    <source>
        <dbReference type="SAM" id="Phobius"/>
    </source>
</evidence>
<organism evidence="2 3">
    <name type="scientific">Kosakonia sacchari</name>
    <dbReference type="NCBI Taxonomy" id="1158459"/>
    <lineage>
        <taxon>Bacteria</taxon>
        <taxon>Pseudomonadati</taxon>
        <taxon>Pseudomonadota</taxon>
        <taxon>Gammaproteobacteria</taxon>
        <taxon>Enterobacterales</taxon>
        <taxon>Enterobacteriaceae</taxon>
        <taxon>Kosakonia</taxon>
    </lineage>
</organism>
<keyword evidence="1" id="KW-0472">Membrane</keyword>
<gene>
    <name evidence="2" type="ORF">Q8Y70_24180</name>
</gene>